<dbReference type="InterPro" id="IPR003959">
    <property type="entry name" value="ATPase_AAA_core"/>
</dbReference>
<keyword evidence="5" id="KW-0067">ATP-binding</keyword>
<accession>A0A1I8HLE7</accession>
<keyword evidence="3" id="KW-0547">Nucleotide-binding</keyword>
<dbReference type="SMART" id="SM00382">
    <property type="entry name" value="AAA"/>
    <property type="match status" value="1"/>
</dbReference>
<keyword evidence="9" id="KW-1135">Mitochondrion nucleoid</keyword>
<keyword evidence="6" id="KW-0175">Coiled coil</keyword>
<organism evidence="10 11">
    <name type="scientific">Macrostomum lignano</name>
    <dbReference type="NCBI Taxonomy" id="282301"/>
    <lineage>
        <taxon>Eukaryota</taxon>
        <taxon>Metazoa</taxon>
        <taxon>Spiralia</taxon>
        <taxon>Lophotrochozoa</taxon>
        <taxon>Platyhelminthes</taxon>
        <taxon>Rhabditophora</taxon>
        <taxon>Macrostomorpha</taxon>
        <taxon>Macrostomida</taxon>
        <taxon>Macrostomidae</taxon>
        <taxon>Macrostomum</taxon>
    </lineage>
</organism>
<dbReference type="GO" id="GO:0016887">
    <property type="term" value="F:ATP hydrolysis activity"/>
    <property type="evidence" value="ECO:0007669"/>
    <property type="project" value="InterPro"/>
</dbReference>
<sequence>MSWIFGGGSKPPQGSNNAPQQQNAQNQGQGQGAKSSKTTIPTDSGYSFDSEALERAAKAAKELEHSKYAKEAFELTKQQEVTNQLSNQANIKQYELQIEQMKGEQIRVQEDERRKTLLEEARMKKAREEYQDQLARQRHQDQLATKARAEEDSLRRQEESIQRQEALRRQTVEYEQDLRYKNDMKLLEARLRGEAQVERENRDVRLEQVKAKAVEDRATWQESLRTSGDLVAKAYHALFADWTRTVRTVAQVGLLAGSIYGVKYGLGVGFRAAEARIGKPSLVRQTSRLNAVDLVKSPVLTARRFVSKPSDALKGIILKPELEARLREVAIATRHTKKNNGYYRNLLMCGPPGTGKTMFVKSLALHSGMDYAIMTGGDVAPMGKEGVTAVHKVFDWASTSRRGVLLFVDEADAFLRKRSQERISEDMRATLNAFLYRTGEQSQKFMLVLASNQPEQLDWAINDRVDEIVEFDLPDLAERERLVAHYYEKYVLQPSMDKRNKITVDPSIDHTAKCREIAAKTAGLSGREISKIAVAWQAAAYASETGVIDANLLDEKVALSVAAHAKKVQWAMHTLPLESAPDATAGSKRDYLSPSVPTS</sequence>
<dbReference type="GO" id="GO:0008270">
    <property type="term" value="F:zinc ion binding"/>
    <property type="evidence" value="ECO:0007669"/>
    <property type="project" value="TreeGrafter"/>
</dbReference>
<evidence type="ECO:0000313" key="10">
    <source>
        <dbReference type="Proteomes" id="UP000095280"/>
    </source>
</evidence>
<dbReference type="SUPFAM" id="SSF52540">
    <property type="entry name" value="P-loop containing nucleoside triphosphate hydrolases"/>
    <property type="match status" value="1"/>
</dbReference>
<keyword evidence="4" id="KW-0999">Mitochondrion inner membrane</keyword>
<dbReference type="WBParaSite" id="maker-uti_cns_0006731-snap-gene-0.3-mRNA-1">
    <property type="protein sequence ID" value="maker-uti_cns_0006731-snap-gene-0.3-mRNA-1"/>
    <property type="gene ID" value="maker-uti_cns_0006731-snap-gene-0.3"/>
</dbReference>
<dbReference type="InterPro" id="IPR027417">
    <property type="entry name" value="P-loop_NTPase"/>
</dbReference>
<evidence type="ECO:0000256" key="9">
    <source>
        <dbReference type="ARBA" id="ARBA00023271"/>
    </source>
</evidence>
<dbReference type="Pfam" id="PF00004">
    <property type="entry name" value="AAA"/>
    <property type="match status" value="1"/>
</dbReference>
<evidence type="ECO:0000256" key="7">
    <source>
        <dbReference type="ARBA" id="ARBA00023128"/>
    </source>
</evidence>
<evidence type="ECO:0000313" key="11">
    <source>
        <dbReference type="WBParaSite" id="maker-uti_cns_0006731-snap-gene-0.3-mRNA-1"/>
    </source>
</evidence>
<keyword evidence="8" id="KW-0472">Membrane</keyword>
<dbReference type="AlphaFoldDB" id="A0A1I8HLE7"/>
<dbReference type="InterPro" id="IPR021911">
    <property type="entry name" value="ATAD3_N"/>
</dbReference>
<reference evidence="11" key="1">
    <citation type="submission" date="2016-11" db="UniProtKB">
        <authorList>
            <consortium name="WormBaseParasite"/>
        </authorList>
    </citation>
    <scope>IDENTIFICATION</scope>
</reference>
<evidence type="ECO:0000256" key="6">
    <source>
        <dbReference type="ARBA" id="ARBA00023054"/>
    </source>
</evidence>
<dbReference type="GO" id="GO:0042645">
    <property type="term" value="C:mitochondrial nucleoid"/>
    <property type="evidence" value="ECO:0007669"/>
    <property type="project" value="UniProtKB-SubCell"/>
</dbReference>
<dbReference type="PANTHER" id="PTHR23075">
    <property type="entry name" value="PUTATIVE ATP-ASE"/>
    <property type="match status" value="1"/>
</dbReference>
<evidence type="ECO:0000256" key="4">
    <source>
        <dbReference type="ARBA" id="ARBA00022792"/>
    </source>
</evidence>
<dbReference type="STRING" id="282301.A0A1I8HLE7"/>
<dbReference type="Gene3D" id="3.40.50.300">
    <property type="entry name" value="P-loop containing nucleotide triphosphate hydrolases"/>
    <property type="match status" value="1"/>
</dbReference>
<dbReference type="FunFam" id="3.40.50.300:FF:000470">
    <property type="entry name" value="ATPase family, AAA domain containing 3A"/>
    <property type="match status" value="1"/>
</dbReference>
<keyword evidence="7" id="KW-0496">Mitochondrion</keyword>
<dbReference type="GO" id="GO:0007005">
    <property type="term" value="P:mitochondrion organization"/>
    <property type="evidence" value="ECO:0007669"/>
    <property type="project" value="TreeGrafter"/>
</dbReference>
<dbReference type="GO" id="GO:0005743">
    <property type="term" value="C:mitochondrial inner membrane"/>
    <property type="evidence" value="ECO:0007669"/>
    <property type="project" value="UniProtKB-SubCell"/>
</dbReference>
<comment type="subcellular location">
    <subcellularLocation>
        <location evidence="1">Mitochondrion inner membrane</location>
    </subcellularLocation>
    <subcellularLocation>
        <location evidence="2">Mitochondrion matrix</location>
        <location evidence="2">Mitochondrion nucleoid</location>
    </subcellularLocation>
</comment>
<dbReference type="GO" id="GO:0005524">
    <property type="term" value="F:ATP binding"/>
    <property type="evidence" value="ECO:0007669"/>
    <property type="project" value="UniProtKB-KW"/>
</dbReference>
<evidence type="ECO:0000256" key="2">
    <source>
        <dbReference type="ARBA" id="ARBA00004436"/>
    </source>
</evidence>
<evidence type="ECO:0000256" key="1">
    <source>
        <dbReference type="ARBA" id="ARBA00004273"/>
    </source>
</evidence>
<evidence type="ECO:0000256" key="3">
    <source>
        <dbReference type="ARBA" id="ARBA00022741"/>
    </source>
</evidence>
<proteinExistence type="predicted"/>
<dbReference type="OrthoDB" id="199596at2759"/>
<keyword evidence="10" id="KW-1185">Reference proteome</keyword>
<evidence type="ECO:0000256" key="8">
    <source>
        <dbReference type="ARBA" id="ARBA00023136"/>
    </source>
</evidence>
<dbReference type="Pfam" id="PF12037">
    <property type="entry name" value="ATAD3_N"/>
    <property type="match status" value="1"/>
</dbReference>
<dbReference type="PANTHER" id="PTHR23075:SF0">
    <property type="entry name" value="ATPASE FAMILY AAA DOMAIN-CONTAINING PROTEIN 3"/>
    <property type="match status" value="1"/>
</dbReference>
<evidence type="ECO:0000256" key="5">
    <source>
        <dbReference type="ARBA" id="ARBA00022840"/>
    </source>
</evidence>
<name>A0A1I8HLE7_9PLAT</name>
<dbReference type="Proteomes" id="UP000095280">
    <property type="component" value="Unplaced"/>
</dbReference>
<protein>
    <submittedName>
        <fullName evidence="11">AAA domain-containing protein</fullName>
    </submittedName>
</protein>
<dbReference type="CDD" id="cd19512">
    <property type="entry name" value="RecA-like_ATAD3-like"/>
    <property type="match status" value="1"/>
</dbReference>
<dbReference type="InterPro" id="IPR003593">
    <property type="entry name" value="AAA+_ATPase"/>
</dbReference>